<evidence type="ECO:0000259" key="6">
    <source>
        <dbReference type="Pfam" id="PF00155"/>
    </source>
</evidence>
<dbReference type="RefSeq" id="WP_184949378.1">
    <property type="nucleotide sequence ID" value="NZ_BOMC01000050.1"/>
</dbReference>
<dbReference type="CDD" id="cd00609">
    <property type="entry name" value="AAT_like"/>
    <property type="match status" value="1"/>
</dbReference>
<protein>
    <submittedName>
        <fullName evidence="7">Aspartate/methionine/tyrosine aminotransferase</fullName>
    </submittedName>
</protein>
<comment type="cofactor">
    <cofactor evidence="1">
        <name>pyridoxal 5'-phosphate</name>
        <dbReference type="ChEBI" id="CHEBI:597326"/>
    </cofactor>
</comment>
<gene>
    <name evidence="7" type="ORF">BKA14_000560</name>
</gene>
<dbReference type="InterPro" id="IPR050596">
    <property type="entry name" value="AspAT/PAT-like"/>
</dbReference>
<evidence type="ECO:0000256" key="1">
    <source>
        <dbReference type="ARBA" id="ARBA00001933"/>
    </source>
</evidence>
<keyword evidence="5" id="KW-0663">Pyridoxal phosphate</keyword>
<dbReference type="GO" id="GO:0006520">
    <property type="term" value="P:amino acid metabolic process"/>
    <property type="evidence" value="ECO:0007669"/>
    <property type="project" value="InterPro"/>
</dbReference>
<reference evidence="7 8" key="1">
    <citation type="submission" date="2020-08" db="EMBL/GenBank/DDBJ databases">
        <title>Sequencing the genomes of 1000 actinobacteria strains.</title>
        <authorList>
            <person name="Klenk H.-P."/>
        </authorList>
    </citation>
    <scope>NUCLEOTIDE SEQUENCE [LARGE SCALE GENOMIC DNA]</scope>
    <source>
        <strain evidence="7 8">DSM 45518</strain>
    </source>
</reference>
<dbReference type="AlphaFoldDB" id="A0A7W7FZD5"/>
<dbReference type="Pfam" id="PF00155">
    <property type="entry name" value="Aminotran_1_2"/>
    <property type="match status" value="1"/>
</dbReference>
<dbReference type="InterPro" id="IPR004839">
    <property type="entry name" value="Aminotransferase_I/II_large"/>
</dbReference>
<accession>A0A7W7FZD5</accession>
<dbReference type="Gene3D" id="3.90.1150.10">
    <property type="entry name" value="Aspartate Aminotransferase, domain 1"/>
    <property type="match status" value="1"/>
</dbReference>
<dbReference type="Proteomes" id="UP000542742">
    <property type="component" value="Unassembled WGS sequence"/>
</dbReference>
<sequence length="390" mass="43681">MTARNLTELELRALDPRVINLSDGHAHQTLSAESQAGIRTAVERALAGTRPDYPEAERQFLRALTHHTGQEYPDGRTFVTYASSVAMSAVASHLRRMDRPVGVVCPTFDNIPGLLRTLDIKPIPIDERDLTPTVDLARLDLNGLGALVLVAPNNPTGRCPTRASLEELIGWAAARDVLLVVDTAFRWCDDTMRWDLVRAAEEQGADLITIDDTGKALAFADVKAAVIGVTRRLSEPIRAIHTQYLLNVSELGLRALTVMLDPSRPDNELERARKIILKNRAYFDNAIEAQVGSIGQDPRRRDRNPALSVEWLRLPTGRDTLLEECRARQLEVLNGDQFFWAGESLETGTFVRLALMRDPAYFARGIDLFVESLSRTRNVHRRLPLRNRRD</sequence>
<comment type="similarity">
    <text evidence="2">Belongs to the class-I pyridoxal-phosphate-dependent aminotransferase family.</text>
</comment>
<keyword evidence="4 7" id="KW-0808">Transferase</keyword>
<proteinExistence type="inferred from homology"/>
<evidence type="ECO:0000313" key="7">
    <source>
        <dbReference type="EMBL" id="MBB4690412.1"/>
    </source>
</evidence>
<dbReference type="EMBL" id="JACHMF010000001">
    <property type="protein sequence ID" value="MBB4690412.1"/>
    <property type="molecule type" value="Genomic_DNA"/>
</dbReference>
<evidence type="ECO:0000256" key="5">
    <source>
        <dbReference type="ARBA" id="ARBA00022898"/>
    </source>
</evidence>
<dbReference type="PANTHER" id="PTHR46383:SF1">
    <property type="entry name" value="ASPARTATE AMINOTRANSFERASE"/>
    <property type="match status" value="1"/>
</dbReference>
<dbReference type="SUPFAM" id="SSF53383">
    <property type="entry name" value="PLP-dependent transferases"/>
    <property type="match status" value="1"/>
</dbReference>
<evidence type="ECO:0000256" key="3">
    <source>
        <dbReference type="ARBA" id="ARBA00022576"/>
    </source>
</evidence>
<evidence type="ECO:0000256" key="2">
    <source>
        <dbReference type="ARBA" id="ARBA00007441"/>
    </source>
</evidence>
<dbReference type="InterPro" id="IPR015421">
    <property type="entry name" value="PyrdxlP-dep_Trfase_major"/>
</dbReference>
<evidence type="ECO:0000313" key="8">
    <source>
        <dbReference type="Proteomes" id="UP000542742"/>
    </source>
</evidence>
<keyword evidence="8" id="KW-1185">Reference proteome</keyword>
<feature type="domain" description="Aminotransferase class I/classII large" evidence="6">
    <location>
        <begin position="19"/>
        <end position="289"/>
    </location>
</feature>
<dbReference type="InterPro" id="IPR015424">
    <property type="entry name" value="PyrdxlP-dep_Trfase"/>
</dbReference>
<keyword evidence="3 7" id="KW-0032">Aminotransferase</keyword>
<dbReference type="Gene3D" id="3.40.640.10">
    <property type="entry name" value="Type I PLP-dependent aspartate aminotransferase-like (Major domain)"/>
    <property type="match status" value="1"/>
</dbReference>
<evidence type="ECO:0000256" key="4">
    <source>
        <dbReference type="ARBA" id="ARBA00022679"/>
    </source>
</evidence>
<dbReference type="GO" id="GO:0030170">
    <property type="term" value="F:pyridoxal phosphate binding"/>
    <property type="evidence" value="ECO:0007669"/>
    <property type="project" value="InterPro"/>
</dbReference>
<comment type="caution">
    <text evidence="7">The sequence shown here is derived from an EMBL/GenBank/DDBJ whole genome shotgun (WGS) entry which is preliminary data.</text>
</comment>
<name>A0A7W7FZD5_9ACTN</name>
<dbReference type="InterPro" id="IPR015422">
    <property type="entry name" value="PyrdxlP-dep_Trfase_small"/>
</dbReference>
<dbReference type="PANTHER" id="PTHR46383">
    <property type="entry name" value="ASPARTATE AMINOTRANSFERASE"/>
    <property type="match status" value="1"/>
</dbReference>
<organism evidence="7 8">
    <name type="scientific">Paractinoplanes abujensis</name>
    <dbReference type="NCBI Taxonomy" id="882441"/>
    <lineage>
        <taxon>Bacteria</taxon>
        <taxon>Bacillati</taxon>
        <taxon>Actinomycetota</taxon>
        <taxon>Actinomycetes</taxon>
        <taxon>Micromonosporales</taxon>
        <taxon>Micromonosporaceae</taxon>
        <taxon>Paractinoplanes</taxon>
    </lineage>
</organism>
<dbReference type="GO" id="GO:0008483">
    <property type="term" value="F:transaminase activity"/>
    <property type="evidence" value="ECO:0007669"/>
    <property type="project" value="UniProtKB-KW"/>
</dbReference>